<dbReference type="InterPro" id="IPR029063">
    <property type="entry name" value="SAM-dependent_MTases_sf"/>
</dbReference>
<dbReference type="PANTHER" id="PTHR42912">
    <property type="entry name" value="METHYLTRANSFERASE"/>
    <property type="match status" value="1"/>
</dbReference>
<dbReference type="GO" id="GO:0032259">
    <property type="term" value="P:methylation"/>
    <property type="evidence" value="ECO:0007669"/>
    <property type="project" value="UniProtKB-KW"/>
</dbReference>
<reference evidence="2" key="1">
    <citation type="submission" date="2017-07" db="EMBL/GenBank/DDBJ databases">
        <title>The cable genome - Insights into the physiology and evolution of filamentous bacteria capable of sulfide oxidation via long distance electron transfer.</title>
        <authorList>
            <person name="Thorup C."/>
            <person name="Bjerg J.T."/>
            <person name="Schreiber L."/>
            <person name="Nielsen L.P."/>
            <person name="Kjeldsen K.U."/>
            <person name="Boesen T."/>
            <person name="Boggild A."/>
            <person name="Meysman F."/>
            <person name="Geelhoed J."/>
            <person name="Schramm A."/>
        </authorList>
    </citation>
    <scope>NUCLEOTIDE SEQUENCE [LARGE SCALE GENOMIC DNA]</scope>
    <source>
        <strain evidence="2">GS</strain>
    </source>
</reference>
<evidence type="ECO:0000313" key="3">
    <source>
        <dbReference type="Proteomes" id="UP000316238"/>
    </source>
</evidence>
<dbReference type="Gene3D" id="3.40.50.150">
    <property type="entry name" value="Vaccinia Virus protein VP39"/>
    <property type="match status" value="1"/>
</dbReference>
<dbReference type="AlphaFoldDB" id="A0A521G0Q3"/>
<keyword evidence="2" id="KW-0808">Transferase</keyword>
<dbReference type="PANTHER" id="PTHR42912:SF80">
    <property type="entry name" value="METHYLTRANSFERASE DOMAIN-CONTAINING PROTEIN"/>
    <property type="match status" value="1"/>
</dbReference>
<comment type="caution">
    <text evidence="2">The sequence shown here is derived from an EMBL/GenBank/DDBJ whole genome shotgun (WGS) entry which is preliminary data.</text>
</comment>
<dbReference type="SUPFAM" id="SSF53335">
    <property type="entry name" value="S-adenosyl-L-methionine-dependent methyltransferases"/>
    <property type="match status" value="1"/>
</dbReference>
<protein>
    <submittedName>
        <fullName evidence="2">Methyltransferase domain-containing protein</fullName>
    </submittedName>
</protein>
<dbReference type="Pfam" id="PF08241">
    <property type="entry name" value="Methyltransf_11"/>
    <property type="match status" value="1"/>
</dbReference>
<dbReference type="Proteomes" id="UP000316238">
    <property type="component" value="Unassembled WGS sequence"/>
</dbReference>
<feature type="domain" description="Methyltransferase type 11" evidence="1">
    <location>
        <begin position="42"/>
        <end position="127"/>
    </location>
</feature>
<evidence type="ECO:0000259" key="1">
    <source>
        <dbReference type="Pfam" id="PF08241"/>
    </source>
</evidence>
<keyword evidence="2" id="KW-0489">Methyltransferase</keyword>
<dbReference type="InterPro" id="IPR013216">
    <property type="entry name" value="Methyltransf_11"/>
</dbReference>
<keyword evidence="3" id="KW-1185">Reference proteome</keyword>
<proteinExistence type="predicted"/>
<organism evidence="2 3">
    <name type="scientific">Candidatus Electronema aureum</name>
    <dbReference type="NCBI Taxonomy" id="2005002"/>
    <lineage>
        <taxon>Bacteria</taxon>
        <taxon>Pseudomonadati</taxon>
        <taxon>Thermodesulfobacteriota</taxon>
        <taxon>Desulfobulbia</taxon>
        <taxon>Desulfobulbales</taxon>
        <taxon>Desulfobulbaceae</taxon>
        <taxon>Candidatus Electronema</taxon>
    </lineage>
</organism>
<dbReference type="GO" id="GO:0008757">
    <property type="term" value="F:S-adenosylmethionine-dependent methyltransferase activity"/>
    <property type="evidence" value="ECO:0007669"/>
    <property type="project" value="InterPro"/>
</dbReference>
<evidence type="ECO:0000313" key="2">
    <source>
        <dbReference type="EMBL" id="TAA74568.1"/>
    </source>
</evidence>
<dbReference type="InterPro" id="IPR050508">
    <property type="entry name" value="Methyltransf_Superfamily"/>
</dbReference>
<dbReference type="CDD" id="cd02440">
    <property type="entry name" value="AdoMet_MTases"/>
    <property type="match status" value="1"/>
</dbReference>
<sequence>MRIKPYQEHALRYDRWFDDHRLVYEAELQAVRTLLPTSGRGVEVGVGTGRFAAPLGICIGVEPSESMAALAQQRGIKVIGGVAEALPLGNATAEFILMVTVICFVSDLQQTFREAWRVLADRGQLVVAMIDRDSPLGQKYAAKKQQGSLFYQQATFYAVDEVVSVMKEISFAEFSFCQTIYQDVSASTAQEQVRVGHGEGLFAVIRGVKR</sequence>
<dbReference type="EMBL" id="NQJD01000022">
    <property type="protein sequence ID" value="TAA74568.1"/>
    <property type="molecule type" value="Genomic_DNA"/>
</dbReference>
<name>A0A521G0Q3_9BACT</name>
<gene>
    <name evidence="2" type="ORF">CDV28_1225</name>
</gene>
<accession>A0A521G0Q3</accession>